<proteinExistence type="predicted"/>
<feature type="non-terminal residue" evidence="7">
    <location>
        <position position="1"/>
    </location>
</feature>
<evidence type="ECO:0000256" key="1">
    <source>
        <dbReference type="ARBA" id="ARBA00004141"/>
    </source>
</evidence>
<dbReference type="EMBL" id="BTRK01000002">
    <property type="protein sequence ID" value="GMR35387.1"/>
    <property type="molecule type" value="Genomic_DNA"/>
</dbReference>
<evidence type="ECO:0000313" key="7">
    <source>
        <dbReference type="EMBL" id="GMR35387.1"/>
    </source>
</evidence>
<protein>
    <recommendedName>
        <fullName evidence="6">Amino acid permease/ SLC12A domain-containing protein</fullName>
    </recommendedName>
</protein>
<sequence length="67" mass="7291">ILSYVFSGLGALMSALCYAEFGARFPKAGSAYTYAYVGCGEIWAFIIGWNIVLEYILASAAYARTFT</sequence>
<keyword evidence="8" id="KW-1185">Reference proteome</keyword>
<gene>
    <name evidence="7" type="ORF">PMAYCL1PPCAC_05583</name>
</gene>
<evidence type="ECO:0000256" key="4">
    <source>
        <dbReference type="ARBA" id="ARBA00022989"/>
    </source>
</evidence>
<dbReference type="GO" id="GO:0015171">
    <property type="term" value="F:amino acid transmembrane transporter activity"/>
    <property type="evidence" value="ECO:0007669"/>
    <property type="project" value="TreeGrafter"/>
</dbReference>
<keyword evidence="3" id="KW-0812">Transmembrane</keyword>
<comment type="caution">
    <text evidence="7">The sequence shown here is derived from an EMBL/GenBank/DDBJ whole genome shotgun (WGS) entry which is preliminary data.</text>
</comment>
<evidence type="ECO:0000256" key="5">
    <source>
        <dbReference type="ARBA" id="ARBA00023136"/>
    </source>
</evidence>
<dbReference type="PANTHER" id="PTHR43243">
    <property type="entry name" value="INNER MEMBRANE TRANSPORTER YGJI-RELATED"/>
    <property type="match status" value="1"/>
</dbReference>
<dbReference type="Gene3D" id="1.20.1740.10">
    <property type="entry name" value="Amino acid/polyamine transporter I"/>
    <property type="match status" value="1"/>
</dbReference>
<dbReference type="InterPro" id="IPR004841">
    <property type="entry name" value="AA-permease/SLC12A_dom"/>
</dbReference>
<keyword evidence="2" id="KW-0813">Transport</keyword>
<dbReference type="GO" id="GO:0005886">
    <property type="term" value="C:plasma membrane"/>
    <property type="evidence" value="ECO:0007669"/>
    <property type="project" value="TreeGrafter"/>
</dbReference>
<feature type="domain" description="Amino acid permease/ SLC12A" evidence="6">
    <location>
        <begin position="1"/>
        <end position="60"/>
    </location>
</feature>
<reference evidence="8" key="1">
    <citation type="submission" date="2022-10" db="EMBL/GenBank/DDBJ databases">
        <title>Genome assembly of Pristionchus species.</title>
        <authorList>
            <person name="Yoshida K."/>
            <person name="Sommer R.J."/>
        </authorList>
    </citation>
    <scope>NUCLEOTIDE SEQUENCE [LARGE SCALE GENOMIC DNA]</scope>
    <source>
        <strain evidence="8">RS5460</strain>
    </source>
</reference>
<dbReference type="Proteomes" id="UP001328107">
    <property type="component" value="Unassembled WGS sequence"/>
</dbReference>
<comment type="subcellular location">
    <subcellularLocation>
        <location evidence="1">Membrane</location>
        <topology evidence="1">Multi-pass membrane protein</topology>
    </subcellularLocation>
</comment>
<evidence type="ECO:0000259" key="6">
    <source>
        <dbReference type="Pfam" id="PF00324"/>
    </source>
</evidence>
<dbReference type="AlphaFoldDB" id="A0AAN5CA18"/>
<evidence type="ECO:0000256" key="2">
    <source>
        <dbReference type="ARBA" id="ARBA00022448"/>
    </source>
</evidence>
<accession>A0AAN5CA18</accession>
<name>A0AAN5CA18_9BILA</name>
<dbReference type="PANTHER" id="PTHR43243:SF4">
    <property type="entry name" value="CATIONIC AMINO ACID TRANSPORTER 4"/>
    <property type="match status" value="1"/>
</dbReference>
<feature type="non-terminal residue" evidence="7">
    <location>
        <position position="67"/>
    </location>
</feature>
<evidence type="ECO:0000256" key="3">
    <source>
        <dbReference type="ARBA" id="ARBA00022692"/>
    </source>
</evidence>
<evidence type="ECO:0000313" key="8">
    <source>
        <dbReference type="Proteomes" id="UP001328107"/>
    </source>
</evidence>
<organism evidence="7 8">
    <name type="scientific">Pristionchus mayeri</name>
    <dbReference type="NCBI Taxonomy" id="1317129"/>
    <lineage>
        <taxon>Eukaryota</taxon>
        <taxon>Metazoa</taxon>
        <taxon>Ecdysozoa</taxon>
        <taxon>Nematoda</taxon>
        <taxon>Chromadorea</taxon>
        <taxon>Rhabditida</taxon>
        <taxon>Rhabditina</taxon>
        <taxon>Diplogasteromorpha</taxon>
        <taxon>Diplogasteroidea</taxon>
        <taxon>Neodiplogasteridae</taxon>
        <taxon>Pristionchus</taxon>
    </lineage>
</organism>
<dbReference type="Pfam" id="PF00324">
    <property type="entry name" value="AA_permease"/>
    <property type="match status" value="1"/>
</dbReference>
<keyword evidence="5" id="KW-0472">Membrane</keyword>
<keyword evidence="4" id="KW-1133">Transmembrane helix</keyword>